<accession>A0A8S1P265</accession>
<evidence type="ECO:0000313" key="2">
    <source>
        <dbReference type="Proteomes" id="UP000688137"/>
    </source>
</evidence>
<dbReference type="Proteomes" id="UP000688137">
    <property type="component" value="Unassembled WGS sequence"/>
</dbReference>
<dbReference type="EMBL" id="CAJJDM010000106">
    <property type="protein sequence ID" value="CAD8097265.1"/>
    <property type="molecule type" value="Genomic_DNA"/>
</dbReference>
<keyword evidence="2" id="KW-1185">Reference proteome</keyword>
<protein>
    <recommendedName>
        <fullName evidence="3">Arginyltransferase</fullName>
    </recommendedName>
</protein>
<sequence>MMASININTINIEQQSFCLRCKQLTANGTILQIQNLNDSIYTQLQENSWRKTGQQFYHSNPKSCCQQIVCKIPVFQYNSPKRCLKALKNLTQEYFDVELIKQSIYNNLLQYVDLSRPCRETLQTRLAFQHFLLVLSQRLDYTSLNKFGFKENSHEELKKHVQQLNNELHMNVKVDKKNYLHFNWPSDFIALLRKSKRSSLIVIVKEATYDQEAHQLFMDNYFQVSKQNYQKMYCDSQYQMIKYYANSQLTGVSFVELRQNSLHRLSFHYNKEIKEINRIAIDYEIKWAQQLNLQNYYYIKKSRSIENKNQVINEMIDNNFQIFRGQKMIQIKQLRSVYQKYLIELLTKMNSIMGPQLFKLFIYKYD</sequence>
<comment type="caution">
    <text evidence="1">The sequence shown here is derived from an EMBL/GenBank/DDBJ whole genome shotgun (WGS) entry which is preliminary data.</text>
</comment>
<gene>
    <name evidence="1" type="ORF">PPRIM_AZ9-3.1.T1030145</name>
</gene>
<proteinExistence type="predicted"/>
<evidence type="ECO:0008006" key="3">
    <source>
        <dbReference type="Google" id="ProtNLM"/>
    </source>
</evidence>
<dbReference type="AlphaFoldDB" id="A0A8S1P265"/>
<name>A0A8S1P265_PARPR</name>
<dbReference type="OMA" id="KQSIYNN"/>
<reference evidence="1" key="1">
    <citation type="submission" date="2021-01" db="EMBL/GenBank/DDBJ databases">
        <authorList>
            <consortium name="Genoscope - CEA"/>
            <person name="William W."/>
        </authorList>
    </citation>
    <scope>NUCLEOTIDE SEQUENCE</scope>
</reference>
<evidence type="ECO:0000313" key="1">
    <source>
        <dbReference type="EMBL" id="CAD8097265.1"/>
    </source>
</evidence>
<organism evidence="1 2">
    <name type="scientific">Paramecium primaurelia</name>
    <dbReference type="NCBI Taxonomy" id="5886"/>
    <lineage>
        <taxon>Eukaryota</taxon>
        <taxon>Sar</taxon>
        <taxon>Alveolata</taxon>
        <taxon>Ciliophora</taxon>
        <taxon>Intramacronucleata</taxon>
        <taxon>Oligohymenophorea</taxon>
        <taxon>Peniculida</taxon>
        <taxon>Parameciidae</taxon>
        <taxon>Paramecium</taxon>
    </lineage>
</organism>